<gene>
    <name evidence="2" type="ORF">ACIBP5_21915</name>
</gene>
<evidence type="ECO:0000259" key="1">
    <source>
        <dbReference type="Pfam" id="PF10026"/>
    </source>
</evidence>
<protein>
    <submittedName>
        <fullName evidence="2">DUF2268 domain-containing protein</fullName>
    </submittedName>
</protein>
<dbReference type="EMBL" id="JBITMB010000005">
    <property type="protein sequence ID" value="MFI7442633.1"/>
    <property type="molecule type" value="Genomic_DNA"/>
</dbReference>
<accession>A0ABW8A8B5</accession>
<name>A0ABW8A8B5_9ACTN</name>
<dbReference type="InterPro" id="IPR018728">
    <property type="entry name" value="DUF2268"/>
</dbReference>
<evidence type="ECO:0000313" key="3">
    <source>
        <dbReference type="Proteomes" id="UP001612928"/>
    </source>
</evidence>
<dbReference type="RefSeq" id="WP_397022566.1">
    <property type="nucleotide sequence ID" value="NZ_JBITMB010000005.1"/>
</dbReference>
<proteinExistence type="predicted"/>
<dbReference type="Pfam" id="PF10026">
    <property type="entry name" value="DUF2268"/>
    <property type="match status" value="1"/>
</dbReference>
<evidence type="ECO:0000313" key="2">
    <source>
        <dbReference type="EMBL" id="MFI7442633.1"/>
    </source>
</evidence>
<dbReference type="Proteomes" id="UP001612928">
    <property type="component" value="Unassembled WGS sequence"/>
</dbReference>
<comment type="caution">
    <text evidence="2">The sequence shown here is derived from an EMBL/GenBank/DDBJ whole genome shotgun (WGS) entry which is preliminary data.</text>
</comment>
<organism evidence="2 3">
    <name type="scientific">Nonomuraea indica</name>
    <dbReference type="NCBI Taxonomy" id="1581193"/>
    <lineage>
        <taxon>Bacteria</taxon>
        <taxon>Bacillati</taxon>
        <taxon>Actinomycetota</taxon>
        <taxon>Actinomycetes</taxon>
        <taxon>Streptosporangiales</taxon>
        <taxon>Streptosporangiaceae</taxon>
        <taxon>Nonomuraea</taxon>
    </lineage>
</organism>
<sequence>MTFIVHDTLTAMAALLERPLKDRPDALRELLAPMRSAVPMPGDIVDIHHLGSGFRVDADDDRYLAAVRRMIDADVLGQVERELARAAERLDARQGDPLQIMLMLGDPDDDYLMRVAGGYYGMGGSPGWLYLLAWPTDDTIGRIAHCAVHEFHHNVRYRSVPWDPATVTVAEHVVAEGLAEAFVRELSGPEAMGPWSSMVTGEAFDAAYARIMADAELPGMANTPAYVLGDTAMTRFGAEPRGIPDMAGYAVGLRLVDAHLAATGMTATESSLLPAARVLEASRGRSAA</sequence>
<keyword evidence="3" id="KW-1185">Reference proteome</keyword>
<feature type="domain" description="DUF2268" evidence="1">
    <location>
        <begin position="92"/>
        <end position="279"/>
    </location>
</feature>
<reference evidence="2 3" key="1">
    <citation type="submission" date="2024-10" db="EMBL/GenBank/DDBJ databases">
        <title>The Natural Products Discovery Center: Release of the First 8490 Sequenced Strains for Exploring Actinobacteria Biosynthetic Diversity.</title>
        <authorList>
            <person name="Kalkreuter E."/>
            <person name="Kautsar S.A."/>
            <person name="Yang D."/>
            <person name="Bader C.D."/>
            <person name="Teijaro C.N."/>
            <person name="Fluegel L."/>
            <person name="Davis C.M."/>
            <person name="Simpson J.R."/>
            <person name="Lauterbach L."/>
            <person name="Steele A.D."/>
            <person name="Gui C."/>
            <person name="Meng S."/>
            <person name="Li G."/>
            <person name="Viehrig K."/>
            <person name="Ye F."/>
            <person name="Su P."/>
            <person name="Kiefer A.F."/>
            <person name="Nichols A."/>
            <person name="Cepeda A.J."/>
            <person name="Yan W."/>
            <person name="Fan B."/>
            <person name="Jiang Y."/>
            <person name="Adhikari A."/>
            <person name="Zheng C.-J."/>
            <person name="Schuster L."/>
            <person name="Cowan T.M."/>
            <person name="Smanski M.J."/>
            <person name="Chevrette M.G."/>
            <person name="De Carvalho L.P.S."/>
            <person name="Shen B."/>
        </authorList>
    </citation>
    <scope>NUCLEOTIDE SEQUENCE [LARGE SCALE GENOMIC DNA]</scope>
    <source>
        <strain evidence="2 3">NPDC049503</strain>
    </source>
</reference>